<evidence type="ECO:0000313" key="9">
    <source>
        <dbReference type="Proteomes" id="UP001177140"/>
    </source>
</evidence>
<dbReference type="InterPro" id="IPR010264">
    <property type="entry name" value="Self-incomp_S1"/>
</dbReference>
<comment type="similarity">
    <text evidence="2 6">Belongs to the plant self-incompatibility (S1) protein family.</text>
</comment>
<comment type="caution">
    <text evidence="8">The sequence shown here is derived from an EMBL/GenBank/DDBJ whole genome shotgun (WGS) entry which is preliminary data.</text>
</comment>
<evidence type="ECO:0000256" key="6">
    <source>
        <dbReference type="RuleBase" id="RU367044"/>
    </source>
</evidence>
<keyword evidence="3 6" id="KW-0713">Self-incompatibility</keyword>
<keyword evidence="5" id="KW-0732">Signal</keyword>
<evidence type="ECO:0000313" key="8">
    <source>
        <dbReference type="EMBL" id="MCL7028306.1"/>
    </source>
</evidence>
<keyword evidence="9" id="KW-1185">Reference proteome</keyword>
<evidence type="ECO:0000256" key="4">
    <source>
        <dbReference type="ARBA" id="ARBA00022525"/>
    </source>
</evidence>
<keyword evidence="7" id="KW-0472">Membrane</keyword>
<feature type="transmembrane region" description="Helical" evidence="7">
    <location>
        <begin position="17"/>
        <end position="35"/>
    </location>
</feature>
<proteinExistence type="inferred from homology"/>
<keyword evidence="7" id="KW-1133">Transmembrane helix</keyword>
<accession>A0AA41S0X8</accession>
<dbReference type="PANTHER" id="PTHR31232:SF18">
    <property type="entry name" value="S-PROTEIN HOMOLOG"/>
    <property type="match status" value="1"/>
</dbReference>
<evidence type="ECO:0000256" key="7">
    <source>
        <dbReference type="SAM" id="Phobius"/>
    </source>
</evidence>
<dbReference type="GO" id="GO:0060320">
    <property type="term" value="P:rejection of self pollen"/>
    <property type="evidence" value="ECO:0007669"/>
    <property type="project" value="UniProtKB-KW"/>
</dbReference>
<dbReference type="EMBL" id="JAJJMA010077913">
    <property type="protein sequence ID" value="MCL7028306.1"/>
    <property type="molecule type" value="Genomic_DNA"/>
</dbReference>
<organism evidence="8 9">
    <name type="scientific">Papaver nudicaule</name>
    <name type="common">Iceland poppy</name>
    <dbReference type="NCBI Taxonomy" id="74823"/>
    <lineage>
        <taxon>Eukaryota</taxon>
        <taxon>Viridiplantae</taxon>
        <taxon>Streptophyta</taxon>
        <taxon>Embryophyta</taxon>
        <taxon>Tracheophyta</taxon>
        <taxon>Spermatophyta</taxon>
        <taxon>Magnoliopsida</taxon>
        <taxon>Ranunculales</taxon>
        <taxon>Papaveraceae</taxon>
        <taxon>Papaveroideae</taxon>
        <taxon>Papaver</taxon>
    </lineage>
</organism>
<comment type="subcellular location">
    <subcellularLocation>
        <location evidence="1 6">Secreted</location>
    </subcellularLocation>
</comment>
<keyword evidence="4 6" id="KW-0964">Secreted</keyword>
<protein>
    <recommendedName>
        <fullName evidence="6">S-protein homolog</fullName>
    </recommendedName>
</protein>
<evidence type="ECO:0000256" key="5">
    <source>
        <dbReference type="ARBA" id="ARBA00022729"/>
    </source>
</evidence>
<sequence length="100" mass="11812">MVCFFINGNVSSIVPSANFFFLVVLSIFVGFSSVTDSFRWAWYRMTIVVKNDLPPNTKLTYHCKSANDDLGERYLAFNDSWYWDFKVNFWDTILYWCNFG</sequence>
<evidence type="ECO:0000256" key="3">
    <source>
        <dbReference type="ARBA" id="ARBA00022471"/>
    </source>
</evidence>
<dbReference type="Proteomes" id="UP001177140">
    <property type="component" value="Unassembled WGS sequence"/>
</dbReference>
<evidence type="ECO:0000256" key="2">
    <source>
        <dbReference type="ARBA" id="ARBA00005581"/>
    </source>
</evidence>
<gene>
    <name evidence="8" type="ORF">MKW94_021853</name>
</gene>
<reference evidence="8" key="1">
    <citation type="submission" date="2022-03" db="EMBL/GenBank/DDBJ databases">
        <title>A functionally conserved STORR gene fusion in Papaver species that diverged 16.8 million years ago.</title>
        <authorList>
            <person name="Catania T."/>
        </authorList>
    </citation>
    <scope>NUCLEOTIDE SEQUENCE</scope>
    <source>
        <strain evidence="8">S-191538</strain>
    </source>
</reference>
<dbReference type="Pfam" id="PF05938">
    <property type="entry name" value="Self-incomp_S1"/>
    <property type="match status" value="1"/>
</dbReference>
<dbReference type="GO" id="GO:0005576">
    <property type="term" value="C:extracellular region"/>
    <property type="evidence" value="ECO:0007669"/>
    <property type="project" value="UniProtKB-SubCell"/>
</dbReference>
<name>A0AA41S0X8_PAPNU</name>
<dbReference type="AlphaFoldDB" id="A0AA41S0X8"/>
<keyword evidence="7" id="KW-0812">Transmembrane</keyword>
<dbReference type="PANTHER" id="PTHR31232">
    <property type="match status" value="1"/>
</dbReference>
<evidence type="ECO:0000256" key="1">
    <source>
        <dbReference type="ARBA" id="ARBA00004613"/>
    </source>
</evidence>